<reference evidence="1" key="1">
    <citation type="journal article" date="2014" name="Int. J. Syst. Evol. Microbiol.">
        <title>Complete genome sequence of Corynebacterium casei LMG S-19264T (=DSM 44701T), isolated from a smear-ripened cheese.</title>
        <authorList>
            <consortium name="US DOE Joint Genome Institute (JGI-PGF)"/>
            <person name="Walter F."/>
            <person name="Albersmeier A."/>
            <person name="Kalinowski J."/>
            <person name="Ruckert C."/>
        </authorList>
    </citation>
    <scope>NUCLEOTIDE SEQUENCE</scope>
    <source>
        <strain evidence="1">CGMCC 4.7272</strain>
    </source>
</reference>
<name>A0A917KYR3_9ACTN</name>
<organism evidence="1 2">
    <name type="scientific">Streptomyces lacrimifluminis</name>
    <dbReference type="NCBI Taxonomy" id="1500077"/>
    <lineage>
        <taxon>Bacteria</taxon>
        <taxon>Bacillati</taxon>
        <taxon>Actinomycetota</taxon>
        <taxon>Actinomycetes</taxon>
        <taxon>Kitasatosporales</taxon>
        <taxon>Streptomycetaceae</taxon>
        <taxon>Streptomyces</taxon>
    </lineage>
</organism>
<accession>A0A917KYR3</accession>
<dbReference type="EMBL" id="BMMU01000009">
    <property type="protein sequence ID" value="GGJ33611.1"/>
    <property type="molecule type" value="Genomic_DNA"/>
</dbReference>
<sequence length="51" mass="5487">MDKFLARSARYQSLMRAEPTSLDLAPARVVDAGAGRSVEAVAEAVLNVLNR</sequence>
<comment type="caution">
    <text evidence="1">The sequence shown here is derived from an EMBL/GenBank/DDBJ whole genome shotgun (WGS) entry which is preliminary data.</text>
</comment>
<keyword evidence="2" id="KW-1185">Reference proteome</keyword>
<proteinExistence type="predicted"/>
<dbReference type="Proteomes" id="UP000625682">
    <property type="component" value="Unassembled WGS sequence"/>
</dbReference>
<dbReference type="AlphaFoldDB" id="A0A917KYR3"/>
<gene>
    <name evidence="1" type="ORF">GCM10012282_32900</name>
</gene>
<evidence type="ECO:0000313" key="2">
    <source>
        <dbReference type="Proteomes" id="UP000625682"/>
    </source>
</evidence>
<reference evidence="1" key="2">
    <citation type="submission" date="2020-09" db="EMBL/GenBank/DDBJ databases">
        <authorList>
            <person name="Sun Q."/>
            <person name="Zhou Y."/>
        </authorList>
    </citation>
    <scope>NUCLEOTIDE SEQUENCE</scope>
    <source>
        <strain evidence="1">CGMCC 4.7272</strain>
    </source>
</reference>
<protein>
    <submittedName>
        <fullName evidence="1">Uncharacterized protein</fullName>
    </submittedName>
</protein>
<evidence type="ECO:0000313" key="1">
    <source>
        <dbReference type="EMBL" id="GGJ33611.1"/>
    </source>
</evidence>
<dbReference type="RefSeq" id="WP_308437440.1">
    <property type="nucleotide sequence ID" value="NZ_BAABER010000020.1"/>
</dbReference>